<comment type="caution">
    <text evidence="4">The sequence shown here is derived from an EMBL/GenBank/DDBJ whole genome shotgun (WGS) entry which is preliminary data.</text>
</comment>
<gene>
    <name evidence="4" type="ORF">LTR77_009255</name>
</gene>
<proteinExistence type="predicted"/>
<feature type="domain" description="Rhodopsin" evidence="3">
    <location>
        <begin position="38"/>
        <end position="273"/>
    </location>
</feature>
<dbReference type="PANTHER" id="PTHR39614">
    <property type="entry name" value="INTEGRAL MEMBRANE PROTEIN"/>
    <property type="match status" value="1"/>
</dbReference>
<feature type="transmembrane region" description="Helical" evidence="2">
    <location>
        <begin position="87"/>
        <end position="108"/>
    </location>
</feature>
<feature type="compositionally biased region" description="Basic and acidic residues" evidence="1">
    <location>
        <begin position="350"/>
        <end position="361"/>
    </location>
</feature>
<organism evidence="4 5">
    <name type="scientific">Saxophila tyrrhenica</name>
    <dbReference type="NCBI Taxonomy" id="1690608"/>
    <lineage>
        <taxon>Eukaryota</taxon>
        <taxon>Fungi</taxon>
        <taxon>Dikarya</taxon>
        <taxon>Ascomycota</taxon>
        <taxon>Pezizomycotina</taxon>
        <taxon>Dothideomycetes</taxon>
        <taxon>Dothideomycetidae</taxon>
        <taxon>Mycosphaerellales</taxon>
        <taxon>Extremaceae</taxon>
        <taxon>Saxophila</taxon>
    </lineage>
</organism>
<feature type="transmembrane region" description="Helical" evidence="2">
    <location>
        <begin position="129"/>
        <end position="151"/>
    </location>
</feature>
<reference evidence="4 5" key="1">
    <citation type="submission" date="2023-08" db="EMBL/GenBank/DDBJ databases">
        <title>Black Yeasts Isolated from many extreme environments.</title>
        <authorList>
            <person name="Coleine C."/>
            <person name="Stajich J.E."/>
            <person name="Selbmann L."/>
        </authorList>
    </citation>
    <scope>NUCLEOTIDE SEQUENCE [LARGE SCALE GENOMIC DNA]</scope>
    <source>
        <strain evidence="4 5">CCFEE 5935</strain>
    </source>
</reference>
<keyword evidence="2" id="KW-0472">Membrane</keyword>
<keyword evidence="5" id="KW-1185">Reference proteome</keyword>
<feature type="compositionally biased region" description="Basic and acidic residues" evidence="1">
    <location>
        <begin position="328"/>
        <end position="340"/>
    </location>
</feature>
<dbReference type="Proteomes" id="UP001337655">
    <property type="component" value="Unassembled WGS sequence"/>
</dbReference>
<feature type="transmembrane region" description="Helical" evidence="2">
    <location>
        <begin position="251"/>
        <end position="269"/>
    </location>
</feature>
<feature type="transmembrane region" description="Helical" evidence="2">
    <location>
        <begin position="171"/>
        <end position="195"/>
    </location>
</feature>
<evidence type="ECO:0000256" key="2">
    <source>
        <dbReference type="SAM" id="Phobius"/>
    </source>
</evidence>
<sequence>MSTFNKPFASSSPTDHRSAIWVSTLLCLTFVALGVAARVWTRLRAFGSDDYVIVGAFVVALVEFCTVIGGLTHGLGRSTGELSSDSVASAGQVFLASEAIFVVTIYVIKHSVVCTVERLLAPDQKLQRMACWVFHGVLVVCLIASLLVVAVDCSAIDLLTRSRFDSCPSQTPRWIAIATIDSTLEVAVFIAFTIFISTLQLQPKLKITVTLLLAFRLGCIAFAALHAHHIAAFDTRSNTQDSGLAVVGSVVWQQLNLGYSLLSALLIALKSFLASFETNHGWGEHETFKATSAGQSGNARDASALSYGMKPLSKSGKKGSVLRSWGSRNDDSGEKLDRNRAGKTGYKANVEARGKEERDDGSVGSGRSGISQHPIIRYEQRFEVTSESKSGQEAQV</sequence>
<feature type="compositionally biased region" description="Polar residues" evidence="1">
    <location>
        <begin position="387"/>
        <end position="396"/>
    </location>
</feature>
<feature type="transmembrane region" description="Helical" evidence="2">
    <location>
        <begin position="52"/>
        <end position="75"/>
    </location>
</feature>
<dbReference type="GeneID" id="89930587"/>
<dbReference type="RefSeq" id="XP_064655300.1">
    <property type="nucleotide sequence ID" value="XM_064806483.1"/>
</dbReference>
<keyword evidence="2" id="KW-1133">Transmembrane helix</keyword>
<feature type="region of interest" description="Disordered" evidence="1">
    <location>
        <begin position="309"/>
        <end position="396"/>
    </location>
</feature>
<feature type="transmembrane region" description="Helical" evidence="2">
    <location>
        <begin position="20"/>
        <end position="40"/>
    </location>
</feature>
<evidence type="ECO:0000256" key="1">
    <source>
        <dbReference type="SAM" id="MobiDB-lite"/>
    </source>
</evidence>
<dbReference type="InterPro" id="IPR049326">
    <property type="entry name" value="Rhodopsin_dom_fungi"/>
</dbReference>
<dbReference type="PANTHER" id="PTHR39614:SF2">
    <property type="entry name" value="INTEGRAL MEMBRANE PROTEIN"/>
    <property type="match status" value="1"/>
</dbReference>
<evidence type="ECO:0000313" key="4">
    <source>
        <dbReference type="EMBL" id="KAK5165157.1"/>
    </source>
</evidence>
<accession>A0AAV9P1Y8</accession>
<dbReference type="AlphaFoldDB" id="A0AAV9P1Y8"/>
<keyword evidence="2" id="KW-0812">Transmembrane</keyword>
<feature type="transmembrane region" description="Helical" evidence="2">
    <location>
        <begin position="207"/>
        <end position="231"/>
    </location>
</feature>
<feature type="compositionally biased region" description="Basic and acidic residues" evidence="1">
    <location>
        <begin position="376"/>
        <end position="386"/>
    </location>
</feature>
<dbReference type="EMBL" id="JAVRRT010000017">
    <property type="protein sequence ID" value="KAK5165157.1"/>
    <property type="molecule type" value="Genomic_DNA"/>
</dbReference>
<dbReference type="Pfam" id="PF20684">
    <property type="entry name" value="Fung_rhodopsin"/>
    <property type="match status" value="1"/>
</dbReference>
<name>A0AAV9P1Y8_9PEZI</name>
<protein>
    <recommendedName>
        <fullName evidence="3">Rhodopsin domain-containing protein</fullName>
    </recommendedName>
</protein>
<evidence type="ECO:0000259" key="3">
    <source>
        <dbReference type="Pfam" id="PF20684"/>
    </source>
</evidence>
<evidence type="ECO:0000313" key="5">
    <source>
        <dbReference type="Proteomes" id="UP001337655"/>
    </source>
</evidence>